<dbReference type="GO" id="GO:0007266">
    <property type="term" value="P:Rho protein signal transduction"/>
    <property type="evidence" value="ECO:0007669"/>
    <property type="project" value="TreeGrafter"/>
</dbReference>
<dbReference type="InterPro" id="IPR008936">
    <property type="entry name" value="Rho_GTPase_activation_prot"/>
</dbReference>
<dbReference type="WBParaSite" id="SBAD_0000375901-mRNA-1">
    <property type="protein sequence ID" value="SBAD_0000375901-mRNA-1"/>
    <property type="gene ID" value="SBAD_0000375901"/>
</dbReference>
<dbReference type="Gene3D" id="1.10.555.10">
    <property type="entry name" value="Rho GTPase activation protein"/>
    <property type="match status" value="1"/>
</dbReference>
<reference evidence="2" key="1">
    <citation type="submission" date="2016-06" db="UniProtKB">
        <authorList>
            <consortium name="WormBaseParasite"/>
        </authorList>
    </citation>
    <scope>IDENTIFICATION</scope>
</reference>
<dbReference type="SMART" id="SM00324">
    <property type="entry name" value="RhoGAP"/>
    <property type="match status" value="1"/>
</dbReference>
<evidence type="ECO:0000313" key="2">
    <source>
        <dbReference type="WBParaSite" id="SBAD_0000375901-mRNA-1"/>
    </source>
</evidence>
<dbReference type="InterPro" id="IPR051978">
    <property type="entry name" value="Rho-GAP_domain"/>
</dbReference>
<proteinExistence type="predicted"/>
<accession>A0A183IIZ9</accession>
<dbReference type="GO" id="GO:0005096">
    <property type="term" value="F:GTPase activator activity"/>
    <property type="evidence" value="ECO:0007669"/>
    <property type="project" value="TreeGrafter"/>
</dbReference>
<dbReference type="SUPFAM" id="SSF48350">
    <property type="entry name" value="GTPase activation domain, GAP"/>
    <property type="match status" value="1"/>
</dbReference>
<dbReference type="PANTHER" id="PTHR46005:SF4">
    <property type="entry name" value="RHO GTPASE-ACTIVATING PROTEIN 190"/>
    <property type="match status" value="1"/>
</dbReference>
<dbReference type="GO" id="GO:0008361">
    <property type="term" value="P:regulation of cell size"/>
    <property type="evidence" value="ECO:0007669"/>
    <property type="project" value="TreeGrafter"/>
</dbReference>
<sequence length="227" mass="25894">LHCQFKPIKKTLTGDSFHGVTKKKLYSSSLSDGNFSISGELSLKQLAHSETDYIPAFVRKCVEFIETEGIKVEGLYRVPGNQSQVVLIEQKFAVDANMSMYALDLPVSAVTTALKNFFANLSEPLISAELYQPLIEERRPDVRLKLLRHVLQRLPLENRAVLSYVVNHLRHVAEHVHVTSMDHRNLAKCWWPTLVRPHFENFESMAMMSQPLEELVQVLLDNPSILE</sequence>
<dbReference type="GO" id="GO:0005829">
    <property type="term" value="C:cytosol"/>
    <property type="evidence" value="ECO:0007669"/>
    <property type="project" value="TreeGrafter"/>
</dbReference>
<protein>
    <submittedName>
        <fullName evidence="2">Rho-GAP domain-containing protein</fullName>
    </submittedName>
</protein>
<dbReference type="PROSITE" id="PS50238">
    <property type="entry name" value="RHOGAP"/>
    <property type="match status" value="1"/>
</dbReference>
<dbReference type="GO" id="GO:0050770">
    <property type="term" value="P:regulation of axonogenesis"/>
    <property type="evidence" value="ECO:0007669"/>
    <property type="project" value="TreeGrafter"/>
</dbReference>
<dbReference type="PANTHER" id="PTHR46005">
    <property type="entry name" value="RHO GTPASE-ACTIVATING PROTEIN 190"/>
    <property type="match status" value="1"/>
</dbReference>
<dbReference type="AlphaFoldDB" id="A0A183IIZ9"/>
<dbReference type="Pfam" id="PF00620">
    <property type="entry name" value="RhoGAP"/>
    <property type="match status" value="1"/>
</dbReference>
<evidence type="ECO:0000259" key="1">
    <source>
        <dbReference type="PROSITE" id="PS50238"/>
    </source>
</evidence>
<organism evidence="2">
    <name type="scientific">Soboliphyme baturini</name>
    <dbReference type="NCBI Taxonomy" id="241478"/>
    <lineage>
        <taxon>Eukaryota</taxon>
        <taxon>Metazoa</taxon>
        <taxon>Ecdysozoa</taxon>
        <taxon>Nematoda</taxon>
        <taxon>Enoplea</taxon>
        <taxon>Dorylaimia</taxon>
        <taxon>Dioctophymatida</taxon>
        <taxon>Dioctophymatoidea</taxon>
        <taxon>Soboliphymatidae</taxon>
        <taxon>Soboliphyme</taxon>
    </lineage>
</organism>
<name>A0A183IIZ9_9BILA</name>
<feature type="domain" description="Rho-GAP" evidence="1">
    <location>
        <begin position="41"/>
        <end position="227"/>
    </location>
</feature>
<dbReference type="InterPro" id="IPR000198">
    <property type="entry name" value="RhoGAP_dom"/>
</dbReference>